<dbReference type="InterPro" id="IPR001878">
    <property type="entry name" value="Znf_CCHC"/>
</dbReference>
<dbReference type="InterPro" id="IPR025724">
    <property type="entry name" value="GAG-pre-integrase_dom"/>
</dbReference>
<dbReference type="InterPro" id="IPR001584">
    <property type="entry name" value="Integrase_cat-core"/>
</dbReference>
<evidence type="ECO:0000313" key="9">
    <source>
        <dbReference type="Proteomes" id="UP000694240"/>
    </source>
</evidence>
<dbReference type="GO" id="GO:0015074">
    <property type="term" value="P:DNA integration"/>
    <property type="evidence" value="ECO:0007669"/>
    <property type="project" value="InterPro"/>
</dbReference>
<name>A0A8T1YBF9_9BRAS</name>
<accession>A0A8T1YBF9</accession>
<dbReference type="PROSITE" id="PS50158">
    <property type="entry name" value="ZF_CCHC"/>
    <property type="match status" value="1"/>
</dbReference>
<evidence type="ECO:0000256" key="5">
    <source>
        <dbReference type="SAM" id="MobiDB-lite"/>
    </source>
</evidence>
<gene>
    <name evidence="8" type="ORF">ISN45_Aa07g030420</name>
</gene>
<evidence type="ECO:0000256" key="1">
    <source>
        <dbReference type="ARBA" id="ARBA00022670"/>
    </source>
</evidence>
<dbReference type="Pfam" id="PF00665">
    <property type="entry name" value="rve"/>
    <property type="match status" value="1"/>
</dbReference>
<keyword evidence="1" id="KW-0645">Protease</keyword>
<feature type="compositionally biased region" description="Basic residues" evidence="5">
    <location>
        <begin position="161"/>
        <end position="180"/>
    </location>
</feature>
<dbReference type="GO" id="GO:0003676">
    <property type="term" value="F:nucleic acid binding"/>
    <property type="evidence" value="ECO:0007669"/>
    <property type="project" value="InterPro"/>
</dbReference>
<keyword evidence="9" id="KW-1185">Reference proteome</keyword>
<dbReference type="Pfam" id="PF07727">
    <property type="entry name" value="RVT_2"/>
    <property type="match status" value="2"/>
</dbReference>
<dbReference type="GO" id="GO:0008233">
    <property type="term" value="F:peptidase activity"/>
    <property type="evidence" value="ECO:0007669"/>
    <property type="project" value="UniProtKB-KW"/>
</dbReference>
<evidence type="ECO:0000313" key="8">
    <source>
        <dbReference type="EMBL" id="KAG7543113.1"/>
    </source>
</evidence>
<feature type="compositionally biased region" description="Acidic residues" evidence="5">
    <location>
        <begin position="720"/>
        <end position="729"/>
    </location>
</feature>
<organism evidence="8 9">
    <name type="scientific">Arabidopsis thaliana x Arabidopsis arenosa</name>
    <dbReference type="NCBI Taxonomy" id="1240361"/>
    <lineage>
        <taxon>Eukaryota</taxon>
        <taxon>Viridiplantae</taxon>
        <taxon>Streptophyta</taxon>
        <taxon>Embryophyta</taxon>
        <taxon>Tracheophyta</taxon>
        <taxon>Spermatophyta</taxon>
        <taxon>Magnoliopsida</taxon>
        <taxon>eudicotyledons</taxon>
        <taxon>Gunneridae</taxon>
        <taxon>Pentapetalae</taxon>
        <taxon>rosids</taxon>
        <taxon>malvids</taxon>
        <taxon>Brassicales</taxon>
        <taxon>Brassicaceae</taxon>
        <taxon>Camelineae</taxon>
        <taxon>Arabidopsis</taxon>
    </lineage>
</organism>
<evidence type="ECO:0000256" key="2">
    <source>
        <dbReference type="ARBA" id="ARBA00022723"/>
    </source>
</evidence>
<dbReference type="SMART" id="SM00343">
    <property type="entry name" value="ZnF_C2HC"/>
    <property type="match status" value="1"/>
</dbReference>
<evidence type="ECO:0000256" key="3">
    <source>
        <dbReference type="ARBA" id="ARBA00022801"/>
    </source>
</evidence>
<evidence type="ECO:0000259" key="7">
    <source>
        <dbReference type="PROSITE" id="PS50994"/>
    </source>
</evidence>
<feature type="domain" description="Integrase catalytic" evidence="7">
    <location>
        <begin position="437"/>
        <end position="613"/>
    </location>
</feature>
<dbReference type="CDD" id="cd09272">
    <property type="entry name" value="RNase_HI_RT_Ty1"/>
    <property type="match status" value="1"/>
</dbReference>
<dbReference type="Pfam" id="PF25597">
    <property type="entry name" value="SH3_retrovirus"/>
    <property type="match status" value="1"/>
</dbReference>
<dbReference type="GO" id="GO:0008270">
    <property type="term" value="F:zinc ion binding"/>
    <property type="evidence" value="ECO:0007669"/>
    <property type="project" value="UniProtKB-KW"/>
</dbReference>
<feature type="region of interest" description="Disordered" evidence="5">
    <location>
        <begin position="145"/>
        <end position="190"/>
    </location>
</feature>
<comment type="caution">
    <text evidence="8">The sequence shown here is derived from an EMBL/GenBank/DDBJ whole genome shotgun (WGS) entry which is preliminary data.</text>
</comment>
<feature type="domain" description="CCHC-type" evidence="6">
    <location>
        <begin position="197"/>
        <end position="211"/>
    </location>
</feature>
<dbReference type="InterPro" id="IPR039537">
    <property type="entry name" value="Retrotran_Ty1/copia-like"/>
</dbReference>
<protein>
    <submittedName>
        <fullName evidence="8">Zinc finger CCHC-type</fullName>
    </submittedName>
</protein>
<dbReference type="PANTHER" id="PTHR42648">
    <property type="entry name" value="TRANSPOSASE, PUTATIVE-RELATED"/>
    <property type="match status" value="1"/>
</dbReference>
<evidence type="ECO:0000259" key="6">
    <source>
        <dbReference type="PROSITE" id="PS50158"/>
    </source>
</evidence>
<dbReference type="PANTHER" id="PTHR42648:SF25">
    <property type="entry name" value="RNA-DIRECTED DNA POLYMERASE"/>
    <property type="match status" value="1"/>
</dbReference>
<dbReference type="Pfam" id="PF13976">
    <property type="entry name" value="gag_pre-integrs"/>
    <property type="match status" value="1"/>
</dbReference>
<dbReference type="PROSITE" id="PS50994">
    <property type="entry name" value="INTEGRASE"/>
    <property type="match status" value="1"/>
</dbReference>
<sequence length="1705" mass="192830">MAEVKPEINTLTSSSGVKCPMLNTTNYAVWTLRMKATLRVHKAWVAIDPGTKDEEKNDMKDSETIDSYSGKLSEIASTAASLGQPIDAPKLVKKFLNSLPANKFIHLIASLEQVLDLNKTSFEDIIGRFKAFESRVNGQAAAQETQQNLLFSNTEGDSSRGRGRGRGRGSGRGNRGRGRGRGSSQGREQKDRSQIICFRCEKPGHFASACPVKIPKDQELNKNETEEADTALYMHEIVYLNEEKVIPEKFESNKREDGIWYLDNGASNHMTGEKGYFSELNENIKGMVKFGDGSCVSIGGKGSILFEGKNGEQRLLTDIYYISMLKSNILSLGQATEYGCDVRMKDDYLTLRDPNGCLLAKVTRSPNRLYKISLKIGKPTCLHSRIDEEPWKWHARLGHISFKTLNSMSTQEMVQGMPKITSKKLLCESCLVGKQTRHSFPNSTQYRSTRALELLHADLCGPISPATLARNQYIFVIVDDYTRYMWTILLKEKSQAFEKFQAFKALVEKECDKKIVTLRTDRGGEFTSREFQDYCNTSGIRRHLTAPYTPQQNGVVERRNRTLMEMTRSILKAMNVPNYLWGEAVKHSTYLINRVPTRALKNQTPYECLRERKPSVEHLRIFGCIAHAKVEAEHLKKLDDRSQTLVHLGIEPGTKAYRLYNPTTRRVVVSRDVVFNEKESWNWKGAGNEEDQPGMFRLTWGAAVDNGQGPFTDNSLQPEVDQEETEEEEVQNHDNGETEIAPLRKSGRQRNLPGYLADYVLLADLECEILLLSLNDEPLNYQEAKESVEWTKACQEEIDSINKNKMWDLGEKPQGVKVIGLKWVFKIKRNADGTINKFKARLVAKGYAQREGIDFDEVFAPVARLESIRMLIGLAASHGWEIHHLDVKTAFLHGELTEDVYVSQPDGFEKKGEEHKVFKLKKALYGLRQAPRAWNTKLDQILKTLKFEKCQKESSVYRKEEGAKILIVAVYVDDLFVTGSTLELIKEFKAGMSSKFEMSDLGKLTYYLGIEVSQGINGIEIKQEAYARQILKEAGLDACNPTHIPMEFGLQLSKGLNEPEIDATMYRRRIGCLRYLLHSRPDLAFSVGILSKYMHDPRESHGNALKQILRYLQGTVSYGITYKKGAPDIVGYSDSSHNTDPDDGRSTTGHVFYIGEAPITWCSQKQETVTLSSCESEFMAATEAAKQAIWIQDLLSEITGKKYEKTIIRIDNKSAIELTKNPVFHKRSKHIHKRFHFIRECVENKLIEVEHVPGEEQRADILTKALAKIKFKKMREMIGVQDLMKNNLKLKGGKWLLDPFLGTNSGNTVTYYGAMDSIVTLSSKMVRKSLFADPEEAVGKERDGASIGLKKQHDLFSNNLSQLMAQDIHIFEDPALNYLDTIMDLSRLMMRGRTKKRLKMLRRRKSLIWCIIRLVYGMMKFRKIKRMQNPREQQAEKKTVNSNVLFTGVSSRKRNVHSLTSPGKRTVTKPISPTVGRGTNQVERAPPKRLMCISGWMILGQAVGRGWLLRQLDVNNAFLEGPLSEEVYMAQPPGFVDVDKPDYVCKLFKAIYGLKQAPRAWYTVLRDFLLEAGFFNSVADMSLFILHKAGITLFVLGYVDDIVVTGNSPTHVQLFIDFLTARFSLKDMGALSYFLGIEVTRTVNGLTLTQMKYINDLLQRTNMVCCKPVSTLMADHPTLTATVASGVLLNDPTNQQALSIYASAA</sequence>
<keyword evidence="4" id="KW-0863">Zinc-finger</keyword>
<dbReference type="EMBL" id="JAEFBK010000012">
    <property type="protein sequence ID" value="KAG7543113.1"/>
    <property type="molecule type" value="Genomic_DNA"/>
</dbReference>
<feature type="region of interest" description="Disordered" evidence="5">
    <location>
        <begin position="707"/>
        <end position="745"/>
    </location>
</feature>
<evidence type="ECO:0000256" key="4">
    <source>
        <dbReference type="PROSITE-ProRule" id="PRU00047"/>
    </source>
</evidence>
<proteinExistence type="predicted"/>
<dbReference type="InterPro" id="IPR013103">
    <property type="entry name" value="RVT_2"/>
</dbReference>
<keyword evidence="3" id="KW-0378">Hydrolase</keyword>
<keyword evidence="2" id="KW-0479">Metal-binding</keyword>
<dbReference type="Proteomes" id="UP000694240">
    <property type="component" value="Chromosome 12"/>
</dbReference>
<keyword evidence="4" id="KW-0862">Zinc</keyword>
<dbReference type="GO" id="GO:0006508">
    <property type="term" value="P:proteolysis"/>
    <property type="evidence" value="ECO:0007669"/>
    <property type="project" value="UniProtKB-KW"/>
</dbReference>
<dbReference type="InterPro" id="IPR054722">
    <property type="entry name" value="PolX-like_BBD"/>
</dbReference>
<feature type="region of interest" description="Disordered" evidence="5">
    <location>
        <begin position="1455"/>
        <end position="1481"/>
    </location>
</feature>
<dbReference type="Pfam" id="PF22936">
    <property type="entry name" value="Pol_BBD"/>
    <property type="match status" value="1"/>
</dbReference>
<reference evidence="8 9" key="1">
    <citation type="submission" date="2020-12" db="EMBL/GenBank/DDBJ databases">
        <title>Concerted genomic and epigenomic changes stabilize Arabidopsis allopolyploids.</title>
        <authorList>
            <person name="Chen Z."/>
        </authorList>
    </citation>
    <scope>NUCLEOTIDE SEQUENCE [LARGE SCALE GENOMIC DNA]</scope>
    <source>
        <strain evidence="8">Allo738</strain>
        <tissue evidence="8">Leaf</tissue>
    </source>
</reference>
<dbReference type="InterPro" id="IPR057670">
    <property type="entry name" value="SH3_retrovirus"/>
</dbReference>
<feature type="compositionally biased region" description="Polar residues" evidence="5">
    <location>
        <begin position="145"/>
        <end position="155"/>
    </location>
</feature>